<comment type="caution">
    <text evidence="3">The sequence shown here is derived from an EMBL/GenBank/DDBJ whole genome shotgun (WGS) entry which is preliminary data.</text>
</comment>
<accession>A0A0F9VIF1</accession>
<name>A0A0F9VIF1_9ZZZZ</name>
<dbReference type="AlphaFoldDB" id="A0A0F9VIF1"/>
<evidence type="ECO:0008006" key="4">
    <source>
        <dbReference type="Google" id="ProtNLM"/>
    </source>
</evidence>
<dbReference type="SUPFAM" id="SSF52540">
    <property type="entry name" value="P-loop containing nucleoside triphosphate hydrolases"/>
    <property type="match status" value="1"/>
</dbReference>
<organism evidence="3">
    <name type="scientific">marine sediment metagenome</name>
    <dbReference type="NCBI Taxonomy" id="412755"/>
    <lineage>
        <taxon>unclassified sequences</taxon>
        <taxon>metagenomes</taxon>
        <taxon>ecological metagenomes</taxon>
    </lineage>
</organism>
<dbReference type="EMBL" id="LAZR01000025">
    <property type="protein sequence ID" value="KKO03820.1"/>
    <property type="molecule type" value="Genomic_DNA"/>
</dbReference>
<dbReference type="Pfam" id="PF07683">
    <property type="entry name" value="CobW_C"/>
    <property type="match status" value="1"/>
</dbReference>
<dbReference type="Gene3D" id="3.40.50.300">
    <property type="entry name" value="P-loop containing nucleotide triphosphate hydrolases"/>
    <property type="match status" value="1"/>
</dbReference>
<dbReference type="InterPro" id="IPR003495">
    <property type="entry name" value="CobW/HypB/UreG_nucleotide-bd"/>
</dbReference>
<evidence type="ECO:0000313" key="3">
    <source>
        <dbReference type="EMBL" id="KKO03820.1"/>
    </source>
</evidence>
<dbReference type="PANTHER" id="PTHR13748">
    <property type="entry name" value="COBW-RELATED"/>
    <property type="match status" value="1"/>
</dbReference>
<dbReference type="GO" id="GO:0005737">
    <property type="term" value="C:cytoplasm"/>
    <property type="evidence" value="ECO:0007669"/>
    <property type="project" value="TreeGrafter"/>
</dbReference>
<proteinExistence type="predicted"/>
<gene>
    <name evidence="3" type="ORF">LCGC14_0092470</name>
</gene>
<dbReference type="InterPro" id="IPR027417">
    <property type="entry name" value="P-loop_NTPase"/>
</dbReference>
<dbReference type="PANTHER" id="PTHR13748:SF46">
    <property type="entry name" value="ZINC CHAPERONE YEIR"/>
    <property type="match status" value="1"/>
</dbReference>
<feature type="domain" description="CobW C-terminal" evidence="2">
    <location>
        <begin position="238"/>
        <end position="317"/>
    </location>
</feature>
<evidence type="ECO:0000259" key="1">
    <source>
        <dbReference type="Pfam" id="PF02492"/>
    </source>
</evidence>
<evidence type="ECO:0000259" key="2">
    <source>
        <dbReference type="Pfam" id="PF07683"/>
    </source>
</evidence>
<dbReference type="InterPro" id="IPR011629">
    <property type="entry name" value="CobW-like_C"/>
</dbReference>
<feature type="domain" description="CobW/HypB/UreG nucleotide-binding" evidence="1">
    <location>
        <begin position="6"/>
        <end position="175"/>
    </location>
</feature>
<dbReference type="Pfam" id="PF02492">
    <property type="entry name" value="cobW"/>
    <property type="match status" value="1"/>
</dbReference>
<protein>
    <recommendedName>
        <fullName evidence="4">CobW/HypB/UreG nucleotide-binding domain-containing protein</fullName>
    </recommendedName>
</protein>
<dbReference type="InterPro" id="IPR051316">
    <property type="entry name" value="Zinc-reg_GTPase_activator"/>
</dbReference>
<sequence>MLTQIPTHLIAGPLGAGKTSTLQSLLRQRPSKERWALLINEFGQVGLDMALLGEERSEGVSLSEIPGGCLCCVNGLPFQVGLGRLLRKAKPDRLFIEASGLGHPAALLEQLTQPPWQGVLALQPLVMVLDGAALAAGKPLADSQEQALPLAGLLICNKADQLDTQAKQALQQRFSQQSLIFTQHGELDWLVLPQLSVGQTTTSLPEPTGAKALPELWINPADWRRAHQLQQAPFSLGWRMSPQQVFSLVQLLHWLESTDWLRAKGVMHTKQGWKAFNLLPDSPLTWRDSAWRQDNRVELITADGTMDAGAIEQGLRATVLAQ</sequence>
<reference evidence="3" key="1">
    <citation type="journal article" date="2015" name="Nature">
        <title>Complex archaea that bridge the gap between prokaryotes and eukaryotes.</title>
        <authorList>
            <person name="Spang A."/>
            <person name="Saw J.H."/>
            <person name="Jorgensen S.L."/>
            <person name="Zaremba-Niedzwiedzka K."/>
            <person name="Martijn J."/>
            <person name="Lind A.E."/>
            <person name="van Eijk R."/>
            <person name="Schleper C."/>
            <person name="Guy L."/>
            <person name="Ettema T.J."/>
        </authorList>
    </citation>
    <scope>NUCLEOTIDE SEQUENCE</scope>
</reference>